<dbReference type="Gene3D" id="3.40.1410.10">
    <property type="entry name" value="Chorismate lyase-like"/>
    <property type="match status" value="1"/>
</dbReference>
<keyword evidence="2" id="KW-1185">Reference proteome</keyword>
<accession>A0ABQ4QM98</accession>
<reference evidence="1 2" key="1">
    <citation type="journal article" date="2021" name="Front. Microbiol.">
        <title>Comprehensive Comparative Genomics and Phenotyping of Methylobacterium Species.</title>
        <authorList>
            <person name="Alessa O."/>
            <person name="Ogura Y."/>
            <person name="Fujitani Y."/>
            <person name="Takami H."/>
            <person name="Hayashi T."/>
            <person name="Sahin N."/>
            <person name="Tani A."/>
        </authorList>
    </citation>
    <scope>NUCLEOTIDE SEQUENCE [LARGE SCALE GENOMIC DNA]</scope>
    <source>
        <strain evidence="1 2">DSM 23679</strain>
    </source>
</reference>
<dbReference type="Proteomes" id="UP001055117">
    <property type="component" value="Unassembled WGS sequence"/>
</dbReference>
<comment type="caution">
    <text evidence="1">The sequence shown here is derived from an EMBL/GenBank/DDBJ whole genome shotgun (WGS) entry which is preliminary data.</text>
</comment>
<sequence length="231" mass="24846">MRDGAVDRDRSVHAAHGRFGRRCLWRCASPRPPVRVLLLLAMAMFGSMRPVSAEPVPPAEATAGLVAALQARILSGHSATAVLEAWCAERGLSADPHLVARRISGPDKPLDAAQRQRLGLAPDEPVRYRRVRLACGVHVLSEADNWYVPGRLTPAMNAALDETDAPFGRVVRPLEPTRRNVALRPLRDPDAPPPGPDDPLFEIDAVLATGAGLPFCEVAETYLGAVLGRGL</sequence>
<dbReference type="EMBL" id="BPQG01000074">
    <property type="protein sequence ID" value="GJD46380.1"/>
    <property type="molecule type" value="Genomic_DNA"/>
</dbReference>
<dbReference type="SUPFAM" id="SSF64288">
    <property type="entry name" value="Chorismate lyase-like"/>
    <property type="match status" value="1"/>
</dbReference>
<name>A0ABQ4QM98_9HYPH</name>
<evidence type="ECO:0000313" key="1">
    <source>
        <dbReference type="EMBL" id="GJD46380.1"/>
    </source>
</evidence>
<protein>
    <submittedName>
        <fullName evidence="1">Uncharacterized protein</fullName>
    </submittedName>
</protein>
<dbReference type="InterPro" id="IPR028978">
    <property type="entry name" value="Chorismate_lyase_/UTRA_dom_sf"/>
</dbReference>
<evidence type="ECO:0000313" key="2">
    <source>
        <dbReference type="Proteomes" id="UP001055117"/>
    </source>
</evidence>
<gene>
    <name evidence="1" type="ORF">AFCDBAGC_4260</name>
</gene>
<proteinExistence type="predicted"/>
<organism evidence="1 2">
    <name type="scientific">Methylobacterium cerastii</name>
    <dbReference type="NCBI Taxonomy" id="932741"/>
    <lineage>
        <taxon>Bacteria</taxon>
        <taxon>Pseudomonadati</taxon>
        <taxon>Pseudomonadota</taxon>
        <taxon>Alphaproteobacteria</taxon>
        <taxon>Hyphomicrobiales</taxon>
        <taxon>Methylobacteriaceae</taxon>
        <taxon>Methylobacterium</taxon>
    </lineage>
</organism>